<dbReference type="InterPro" id="IPR057271">
    <property type="entry name" value="YagK_YfjJ_C"/>
</dbReference>
<proteinExistence type="predicted"/>
<feature type="domain" description="YagK/YfjJ C-terminal" evidence="1">
    <location>
        <begin position="38"/>
        <end position="203"/>
    </location>
</feature>
<dbReference type="Proteomes" id="UP000095230">
    <property type="component" value="Unassembled WGS sequence"/>
</dbReference>
<dbReference type="OrthoDB" id="5701642at2"/>
<organism evidence="2 3">
    <name type="scientific">Shewanella colwelliana</name>
    <name type="common">Alteromonas colwelliana</name>
    <dbReference type="NCBI Taxonomy" id="23"/>
    <lineage>
        <taxon>Bacteria</taxon>
        <taxon>Pseudomonadati</taxon>
        <taxon>Pseudomonadota</taxon>
        <taxon>Gammaproteobacteria</taxon>
        <taxon>Alteromonadales</taxon>
        <taxon>Shewanellaceae</taxon>
        <taxon>Shewanella</taxon>
    </lineage>
</organism>
<accession>A0A1E5IXE0</accession>
<dbReference type="RefSeq" id="WP_069670383.1">
    <property type="nucleotide sequence ID" value="NZ_MCBT01000011.1"/>
</dbReference>
<evidence type="ECO:0000313" key="3">
    <source>
        <dbReference type="Proteomes" id="UP000095230"/>
    </source>
</evidence>
<dbReference type="EMBL" id="MCBT01000011">
    <property type="protein sequence ID" value="OEG75176.1"/>
    <property type="molecule type" value="Genomic_DNA"/>
</dbReference>
<sequence length="208" mass="24876">MFQFESYHQLNTPSQYQHIDSYLSTFERVLQQQFACNNRITCIRLDLRLPNNIHYEDPKVISRFIDAFKERLSAWRNHRIKLGKHPHPLGFGYAWVRERNKSHNWHYHLVLFFNKDAFAHLGYLDLNRDNLYSRIVEAWSSALGMLDIEVKPLVHIPRNAVNYLNTNSTEFYDQLDDFWNQFTYLAKVATKDINDGNRNIGYSRMVFN</sequence>
<dbReference type="AlphaFoldDB" id="A0A1E5IXE0"/>
<comment type="caution">
    <text evidence="2">The sequence shown here is derived from an EMBL/GenBank/DDBJ whole genome shotgun (WGS) entry which is preliminary data.</text>
</comment>
<name>A0A1E5IXE0_SHECO</name>
<gene>
    <name evidence="2" type="ORF">BEL05_02665</name>
</gene>
<reference evidence="2 3" key="1">
    <citation type="submission" date="2016-07" db="EMBL/GenBank/DDBJ databases">
        <title>Whole-genome of two Shewanella species isolated from a digestive organ of sea cucumber Apostichopus japonicus Selenka 1867.</title>
        <authorList>
            <person name="Hong H.-H."/>
            <person name="Choi H."/>
            <person name="Cheon S."/>
            <person name="Oh J.-S."/>
            <person name="Lee H.-G."/>
            <person name="Park C."/>
        </authorList>
    </citation>
    <scope>NUCLEOTIDE SEQUENCE [LARGE SCALE GENOMIC DNA]</scope>
    <source>
        <strain evidence="2 3">CSB03KR</strain>
    </source>
</reference>
<protein>
    <submittedName>
        <fullName evidence="2">Transposase</fullName>
    </submittedName>
</protein>
<evidence type="ECO:0000313" key="2">
    <source>
        <dbReference type="EMBL" id="OEG75176.1"/>
    </source>
</evidence>
<dbReference type="STRING" id="23.BEL05_02665"/>
<evidence type="ECO:0000259" key="1">
    <source>
        <dbReference type="Pfam" id="PF11726"/>
    </source>
</evidence>
<dbReference type="Pfam" id="PF11726">
    <property type="entry name" value="YagK_YfjJ_C"/>
    <property type="match status" value="1"/>
</dbReference>